<dbReference type="SUPFAM" id="SSF52096">
    <property type="entry name" value="ClpP/crotonase"/>
    <property type="match status" value="1"/>
</dbReference>
<dbReference type="InterPro" id="IPR029045">
    <property type="entry name" value="ClpP/crotonase-like_dom_sf"/>
</dbReference>
<evidence type="ECO:0000313" key="6">
    <source>
        <dbReference type="Proteomes" id="UP001156641"/>
    </source>
</evidence>
<dbReference type="Gene3D" id="3.90.226.10">
    <property type="entry name" value="2-enoyl-CoA Hydratase, Chain A, domain 1"/>
    <property type="match status" value="1"/>
</dbReference>
<organism evidence="5 6">
    <name type="scientific">Acidocella aquatica</name>
    <dbReference type="NCBI Taxonomy" id="1922313"/>
    <lineage>
        <taxon>Bacteria</taxon>
        <taxon>Pseudomonadati</taxon>
        <taxon>Pseudomonadota</taxon>
        <taxon>Alphaproteobacteria</taxon>
        <taxon>Acetobacterales</taxon>
        <taxon>Acidocellaceae</taxon>
        <taxon>Acidocella</taxon>
    </lineage>
</organism>
<dbReference type="RefSeq" id="WP_284255949.1">
    <property type="nucleotide sequence ID" value="NZ_BSOS01000005.1"/>
</dbReference>
<dbReference type="Gene3D" id="1.10.12.10">
    <property type="entry name" value="Lyase 2-enoyl-coa Hydratase, Chain A, domain 2"/>
    <property type="match status" value="1"/>
</dbReference>
<evidence type="ECO:0000256" key="3">
    <source>
        <dbReference type="ARBA" id="ARBA00023239"/>
    </source>
</evidence>
<dbReference type="PANTHER" id="PTHR11941">
    <property type="entry name" value="ENOYL-COA HYDRATASE-RELATED"/>
    <property type="match status" value="1"/>
</dbReference>
<comment type="similarity">
    <text evidence="1 4">Belongs to the enoyl-CoA hydratase/isomerase family.</text>
</comment>
<reference evidence="6" key="1">
    <citation type="journal article" date="2019" name="Int. J. Syst. Evol. Microbiol.">
        <title>The Global Catalogue of Microorganisms (GCM) 10K type strain sequencing project: providing services to taxonomists for standard genome sequencing and annotation.</title>
        <authorList>
            <consortium name="The Broad Institute Genomics Platform"/>
            <consortium name="The Broad Institute Genome Sequencing Center for Infectious Disease"/>
            <person name="Wu L."/>
            <person name="Ma J."/>
        </authorList>
    </citation>
    <scope>NUCLEOTIDE SEQUENCE [LARGE SCALE GENOMIC DNA]</scope>
    <source>
        <strain evidence="6">NBRC 112502</strain>
    </source>
</reference>
<name>A0ABQ6A5Q2_9PROT</name>
<keyword evidence="6" id="KW-1185">Reference proteome</keyword>
<evidence type="ECO:0000313" key="5">
    <source>
        <dbReference type="EMBL" id="GLR65459.1"/>
    </source>
</evidence>
<dbReference type="Pfam" id="PF00378">
    <property type="entry name" value="ECH_1"/>
    <property type="match status" value="1"/>
</dbReference>
<dbReference type="PROSITE" id="PS00166">
    <property type="entry name" value="ENOYL_COA_HYDRATASE"/>
    <property type="match status" value="1"/>
</dbReference>
<protein>
    <submittedName>
        <fullName evidence="5">Enoyl-CoA hydratase</fullName>
    </submittedName>
</protein>
<evidence type="ECO:0000256" key="4">
    <source>
        <dbReference type="RuleBase" id="RU003707"/>
    </source>
</evidence>
<dbReference type="PANTHER" id="PTHR11941:SF169">
    <property type="entry name" value="(7AS)-7A-METHYL-1,5-DIOXO-2,3,5,6,7,7A-HEXAHYDRO-1H-INDENE-CARBOXYL-COA HYDROLASE"/>
    <property type="match status" value="1"/>
</dbReference>
<accession>A0ABQ6A5Q2</accession>
<dbReference type="Proteomes" id="UP001156641">
    <property type="component" value="Unassembled WGS sequence"/>
</dbReference>
<dbReference type="InterPro" id="IPR014748">
    <property type="entry name" value="Enoyl-CoA_hydra_C"/>
</dbReference>
<dbReference type="CDD" id="cd06558">
    <property type="entry name" value="crotonase-like"/>
    <property type="match status" value="1"/>
</dbReference>
<proteinExistence type="inferred from homology"/>
<sequence length="258" mass="27182">MTEKFSSLSIENSIATLTLARPERMNALHPAAHYELAGVFDALARDASLRAVILTGSGKAFCTGYDLKDNLETGKIDLPPSGFGGLTFRDDYPLPLIAAVNGPAFGGGFELALACDLIIAADDALFALPEPKVGWAALGGGLQRLPRAIGTKRAMSMILTGRSVTAAEGEHLGFVNQIVPGADLLAAAKAWAAQIAECAPLAIRCSKQVAYASLNQPSFAAMMDLASYSTAAPLFESEDAAEGKRAFAQRRKPNWQGR</sequence>
<gene>
    <name evidence="5" type="primary">fadB_1</name>
    <name evidence="5" type="ORF">GCM10010909_01370</name>
</gene>
<dbReference type="InterPro" id="IPR001753">
    <property type="entry name" value="Enoyl-CoA_hydra/iso"/>
</dbReference>
<dbReference type="EMBL" id="BSOS01000005">
    <property type="protein sequence ID" value="GLR65459.1"/>
    <property type="molecule type" value="Genomic_DNA"/>
</dbReference>
<comment type="caution">
    <text evidence="5">The sequence shown here is derived from an EMBL/GenBank/DDBJ whole genome shotgun (WGS) entry which is preliminary data.</text>
</comment>
<evidence type="ECO:0000256" key="1">
    <source>
        <dbReference type="ARBA" id="ARBA00005254"/>
    </source>
</evidence>
<evidence type="ECO:0000256" key="2">
    <source>
        <dbReference type="ARBA" id="ARBA00023098"/>
    </source>
</evidence>
<keyword evidence="3" id="KW-0456">Lyase</keyword>
<dbReference type="InterPro" id="IPR018376">
    <property type="entry name" value="Enoyl-CoA_hyd/isom_CS"/>
</dbReference>
<keyword evidence="2" id="KW-0443">Lipid metabolism</keyword>